<evidence type="ECO:0000256" key="3">
    <source>
        <dbReference type="ARBA" id="ARBA00022448"/>
    </source>
</evidence>
<evidence type="ECO:0000256" key="4">
    <source>
        <dbReference type="ARBA" id="ARBA00022723"/>
    </source>
</evidence>
<keyword evidence="4 9" id="KW-0479">Metal-binding</keyword>
<evidence type="ECO:0000256" key="1">
    <source>
        <dbReference type="ARBA" id="ARBA00004370"/>
    </source>
</evidence>
<keyword evidence="3" id="KW-0813">Transport</keyword>
<evidence type="ECO:0000256" key="6">
    <source>
        <dbReference type="ARBA" id="ARBA00022982"/>
    </source>
</evidence>
<evidence type="ECO:0000256" key="5">
    <source>
        <dbReference type="ARBA" id="ARBA00022764"/>
    </source>
</evidence>
<evidence type="ECO:0000256" key="10">
    <source>
        <dbReference type="SAM" id="Phobius"/>
    </source>
</evidence>
<dbReference type="Proteomes" id="UP001596328">
    <property type="component" value="Unassembled WGS sequence"/>
</dbReference>
<comment type="cofactor">
    <cofactor evidence="9">
        <name>Cu cation</name>
        <dbReference type="ChEBI" id="CHEBI:23378"/>
    </cofactor>
    <text evidence="9">Binds 1 copper ion per subunit.</text>
</comment>
<keyword evidence="8 10" id="KW-0472">Membrane</keyword>
<dbReference type="InterPro" id="IPR017533">
    <property type="entry name" value="Halocyanin"/>
</dbReference>
<keyword evidence="10" id="KW-0812">Transmembrane</keyword>
<dbReference type="InterPro" id="IPR006311">
    <property type="entry name" value="TAT_signal"/>
</dbReference>
<feature type="binding site" evidence="9">
    <location>
        <position position="142"/>
    </location>
    <ligand>
        <name>Cu cation</name>
        <dbReference type="ChEBI" id="CHEBI:23378"/>
    </ligand>
</feature>
<dbReference type="InterPro" id="IPR002386">
    <property type="entry name" value="Amicyanin/Pseudoazurin"/>
</dbReference>
<feature type="binding site" evidence="9">
    <location>
        <position position="139"/>
    </location>
    <ligand>
        <name>Cu cation</name>
        <dbReference type="ChEBI" id="CHEBI:23378"/>
    </ligand>
</feature>
<reference evidence="12 13" key="1">
    <citation type="journal article" date="2019" name="Int. J. Syst. Evol. Microbiol.">
        <title>The Global Catalogue of Microorganisms (GCM) 10K type strain sequencing project: providing services to taxonomists for standard genome sequencing and annotation.</title>
        <authorList>
            <consortium name="The Broad Institute Genomics Platform"/>
            <consortium name="The Broad Institute Genome Sequencing Center for Infectious Disease"/>
            <person name="Wu L."/>
            <person name="Ma J."/>
        </authorList>
    </citation>
    <scope>NUCLEOTIDE SEQUENCE [LARGE SCALE GENOMIC DNA]</scope>
    <source>
        <strain evidence="12 13">NBRC 111368</strain>
    </source>
</reference>
<dbReference type="PROSITE" id="PS51318">
    <property type="entry name" value="TAT"/>
    <property type="match status" value="1"/>
</dbReference>
<sequence length="337" mass="35470">MGATDTTPNVGRRQFLQTAAVLTVSGAAIGSARPVAAEESTDLTNWFADVSNYAGITDKRGTGRVTVAVGANGNGGGFAFSPPAIRIDPGTTVVWEWTGEGGSHNVVAEDRAYESEMVGTEGTTFEHTFEAERVSTYACAPHKAMGMKGAVIVGDLEVTVETPTPTPSPEPEYEYVAREPDYGDWFDDVDNFGGTVDLRGRTEVRVQVGADGNGGGFALSPPAIHIDPGTRVIWEWVGDDGPHEFEATDGGYASPAQSAGEWGLTFDGVGISTYACEPHAAKGMKGAIVVGDVFEGVYEVTTSHLMVLGSLGAAFLSPLAFGAFLWARGRRDGRHDE</sequence>
<keyword evidence="5" id="KW-0574">Periplasm</keyword>
<dbReference type="Gene3D" id="2.60.40.420">
    <property type="entry name" value="Cupredoxins - blue copper proteins"/>
    <property type="match status" value="2"/>
</dbReference>
<proteinExistence type="predicted"/>
<dbReference type="EMBL" id="JBHSWU010000003">
    <property type="protein sequence ID" value="MFC6723058.1"/>
    <property type="molecule type" value="Genomic_DNA"/>
</dbReference>
<dbReference type="GO" id="GO:0016020">
    <property type="term" value="C:membrane"/>
    <property type="evidence" value="ECO:0007669"/>
    <property type="project" value="UniProtKB-SubCell"/>
</dbReference>
<dbReference type="AlphaFoldDB" id="A0ABD5RVV0"/>
<dbReference type="PANTHER" id="PTHR34192:SF10">
    <property type="entry name" value="PLASTOCYANIN MAJOR ISOFORM, CHLOROPLASTIC-RELATED"/>
    <property type="match status" value="1"/>
</dbReference>
<feature type="transmembrane region" description="Helical" evidence="10">
    <location>
        <begin position="305"/>
        <end position="327"/>
    </location>
</feature>
<feature type="domain" description="Blue (type 1) copper" evidence="11">
    <location>
        <begin position="208"/>
        <end position="290"/>
    </location>
</feature>
<evidence type="ECO:0000259" key="11">
    <source>
        <dbReference type="Pfam" id="PF00127"/>
    </source>
</evidence>
<feature type="domain" description="Blue (type 1) copper" evidence="11">
    <location>
        <begin position="70"/>
        <end position="153"/>
    </location>
</feature>
<comment type="subcellular location">
    <subcellularLocation>
        <location evidence="1">Membrane</location>
    </subcellularLocation>
    <subcellularLocation>
        <location evidence="2">Periplasm</location>
    </subcellularLocation>
</comment>
<evidence type="ECO:0000256" key="7">
    <source>
        <dbReference type="ARBA" id="ARBA00023008"/>
    </source>
</evidence>
<evidence type="ECO:0000256" key="8">
    <source>
        <dbReference type="ARBA" id="ARBA00023136"/>
    </source>
</evidence>
<dbReference type="InterPro" id="IPR008972">
    <property type="entry name" value="Cupredoxin"/>
</dbReference>
<evidence type="ECO:0000256" key="9">
    <source>
        <dbReference type="PIRSR" id="PIRSR602386-1"/>
    </source>
</evidence>
<dbReference type="GO" id="GO:0046872">
    <property type="term" value="F:metal ion binding"/>
    <property type="evidence" value="ECO:0007669"/>
    <property type="project" value="UniProtKB-KW"/>
</dbReference>
<accession>A0ABD5RVV0</accession>
<comment type="caution">
    <text evidence="12">The sequence shown here is derived from an EMBL/GenBank/DDBJ whole genome shotgun (WGS) entry which is preliminary data.</text>
</comment>
<gene>
    <name evidence="12" type="ORF">ACFQE1_01360</name>
</gene>
<name>A0ABD5RVV0_9EURY</name>
<dbReference type="GO" id="GO:0042597">
    <property type="term" value="C:periplasmic space"/>
    <property type="evidence" value="ECO:0007669"/>
    <property type="project" value="UniProtKB-SubCell"/>
</dbReference>
<dbReference type="Pfam" id="PF00127">
    <property type="entry name" value="Copper-bind"/>
    <property type="match status" value="2"/>
</dbReference>
<keyword evidence="13" id="KW-1185">Reference proteome</keyword>
<organism evidence="12 13">
    <name type="scientific">Halobium palmae</name>
    <dbReference type="NCBI Taxonomy" id="1776492"/>
    <lineage>
        <taxon>Archaea</taxon>
        <taxon>Methanobacteriati</taxon>
        <taxon>Methanobacteriota</taxon>
        <taxon>Stenosarchaea group</taxon>
        <taxon>Halobacteria</taxon>
        <taxon>Halobacteriales</taxon>
        <taxon>Haloferacaceae</taxon>
        <taxon>Halobium</taxon>
    </lineage>
</organism>
<evidence type="ECO:0000313" key="12">
    <source>
        <dbReference type="EMBL" id="MFC6723058.1"/>
    </source>
</evidence>
<dbReference type="NCBIfam" id="TIGR03102">
    <property type="entry name" value="halo_cynanin"/>
    <property type="match status" value="2"/>
</dbReference>
<feature type="binding site" evidence="9">
    <location>
        <position position="147"/>
    </location>
    <ligand>
        <name>Cu cation</name>
        <dbReference type="ChEBI" id="CHEBI:23378"/>
    </ligand>
</feature>
<evidence type="ECO:0000256" key="2">
    <source>
        <dbReference type="ARBA" id="ARBA00004418"/>
    </source>
</evidence>
<evidence type="ECO:0000313" key="13">
    <source>
        <dbReference type="Proteomes" id="UP001596328"/>
    </source>
</evidence>
<dbReference type="PANTHER" id="PTHR34192">
    <property type="entry name" value="PLASTOCYANIN MAJOR ISOFORM, CHLOROPLASTIC-RELATED"/>
    <property type="match status" value="1"/>
</dbReference>
<dbReference type="SUPFAM" id="SSF49503">
    <property type="entry name" value="Cupredoxins"/>
    <property type="match status" value="2"/>
</dbReference>
<dbReference type="PRINTS" id="PR00155">
    <property type="entry name" value="AMICYANIN"/>
</dbReference>
<keyword evidence="7 9" id="KW-0186">Copper</keyword>
<keyword evidence="10" id="KW-1133">Transmembrane helix</keyword>
<protein>
    <submittedName>
        <fullName evidence="12">Halocyanin domain-containing protein</fullName>
    </submittedName>
</protein>
<dbReference type="InterPro" id="IPR000923">
    <property type="entry name" value="BlueCu_1"/>
</dbReference>
<keyword evidence="6" id="KW-0249">Electron transport</keyword>
<feature type="binding site" evidence="9">
    <location>
        <position position="104"/>
    </location>
    <ligand>
        <name>Cu cation</name>
        <dbReference type="ChEBI" id="CHEBI:23378"/>
    </ligand>
</feature>
<dbReference type="CDD" id="cd04220">
    <property type="entry name" value="Halocyanin"/>
    <property type="match status" value="1"/>
</dbReference>